<keyword evidence="1" id="KW-0645">Protease</keyword>
<name>A0A556MHK7_9SPHI</name>
<gene>
    <name evidence="1" type="ORF">FO440_16755</name>
</gene>
<sequence>MRILFIAIITLVCLNTYGQTINGIVTDKQTGQAISGALITSSESTVISDLRGNFSIAIKEINDTIGVSMEGYIPYQISNLIANSAISIALDKIPIALKEVKVSAKRDRLTDSLNNREMFAKSFNSSAPKFKDIVRVSQGLGVVPIAGVTIVPSELVKAITYKHSREYKFKKTLINDEHYKYIDNRFNKSMVMAITKLQADSLSDFMEKYRPTINAIKKMTDYDIRVYIKKSLIEFKGNI</sequence>
<evidence type="ECO:0000313" key="1">
    <source>
        <dbReference type="EMBL" id="TSJ39397.1"/>
    </source>
</evidence>
<keyword evidence="2" id="KW-1185">Reference proteome</keyword>
<organism evidence="1 2">
    <name type="scientific">Mucilaginibacter corticis</name>
    <dbReference type="NCBI Taxonomy" id="2597670"/>
    <lineage>
        <taxon>Bacteria</taxon>
        <taxon>Pseudomonadati</taxon>
        <taxon>Bacteroidota</taxon>
        <taxon>Sphingobacteriia</taxon>
        <taxon>Sphingobacteriales</taxon>
        <taxon>Sphingobacteriaceae</taxon>
        <taxon>Mucilaginibacter</taxon>
    </lineage>
</organism>
<reference evidence="1 2" key="1">
    <citation type="submission" date="2019-07" db="EMBL/GenBank/DDBJ databases">
        <authorList>
            <person name="Huq M.A."/>
        </authorList>
    </citation>
    <scope>NUCLEOTIDE SEQUENCE [LARGE SCALE GENOMIC DNA]</scope>
    <source>
        <strain evidence="1 2">MAH-19</strain>
    </source>
</reference>
<dbReference type="AlphaFoldDB" id="A0A556MHK7"/>
<dbReference type="Gene3D" id="2.60.40.1120">
    <property type="entry name" value="Carboxypeptidase-like, regulatory domain"/>
    <property type="match status" value="1"/>
</dbReference>
<comment type="caution">
    <text evidence="1">The sequence shown here is derived from an EMBL/GenBank/DDBJ whole genome shotgun (WGS) entry which is preliminary data.</text>
</comment>
<dbReference type="OrthoDB" id="714262at2"/>
<accession>A0A556MHK7</accession>
<evidence type="ECO:0000313" key="2">
    <source>
        <dbReference type="Proteomes" id="UP000318733"/>
    </source>
</evidence>
<keyword evidence="1" id="KW-0121">Carboxypeptidase</keyword>
<dbReference type="RefSeq" id="WP_144249434.1">
    <property type="nucleotide sequence ID" value="NZ_VLPK01000003.1"/>
</dbReference>
<keyword evidence="1" id="KW-0378">Hydrolase</keyword>
<dbReference type="SUPFAM" id="SSF49464">
    <property type="entry name" value="Carboxypeptidase regulatory domain-like"/>
    <property type="match status" value="1"/>
</dbReference>
<dbReference type="GO" id="GO:0004180">
    <property type="term" value="F:carboxypeptidase activity"/>
    <property type="evidence" value="ECO:0007669"/>
    <property type="project" value="UniProtKB-KW"/>
</dbReference>
<dbReference type="Proteomes" id="UP000318733">
    <property type="component" value="Unassembled WGS sequence"/>
</dbReference>
<proteinExistence type="predicted"/>
<protein>
    <submittedName>
        <fullName evidence="1">Carboxypeptidase-like regulatory domain-containing protein</fullName>
    </submittedName>
</protein>
<dbReference type="EMBL" id="VLPK01000003">
    <property type="protein sequence ID" value="TSJ39397.1"/>
    <property type="molecule type" value="Genomic_DNA"/>
</dbReference>
<dbReference type="InterPro" id="IPR008969">
    <property type="entry name" value="CarboxyPept-like_regulatory"/>
</dbReference>